<keyword evidence="1" id="KW-0833">Ubl conjugation pathway</keyword>
<protein>
    <recommendedName>
        <fullName evidence="3">F-box domain-containing protein</fullName>
    </recommendedName>
</protein>
<dbReference type="InterPro" id="IPR032675">
    <property type="entry name" value="LRR_dom_sf"/>
</dbReference>
<sequence>MKGSEETKLSTSPTSKRIKLNMKSNDRKSALLEEDLSDMGVDLLYSKDDDPDAPFSADDSENECPPTPELSQGAVLKSSDSSSRVLKCLKPSNVEVTPDDFLRFRKRTSVSKFTGKDLFATLSDEILLMIFKWLPKETLYHCIFVCKRWQRIVYDEKLWYKIELSSKVLKPDNVAYALMRNPRLLRMSQTLIHNPMFDQTESYMSKFVSKLEYLDLSMAVISKEDLAILMSRCKNLKKLSLEACPTDTKVCEGIGQNTKLEVLNMALCTEVDADGVKFITSNCPKLLEWNLGWTNLSPEAVEIVCSFVSEKIEALNLSGAKSVSNEDVEELVYRCKQLKELDLSDCTELTVDCVSQICGHLSNLQTLSLSRCYNIQPSCYWKLFMLPNLKHLNLFGLVHDKHLDKLEKNAHPVEINKMKFSSIARPTVGVRRTSIWGLRVRH</sequence>
<dbReference type="Gene3D" id="3.80.10.10">
    <property type="entry name" value="Ribonuclease Inhibitor"/>
    <property type="match status" value="1"/>
</dbReference>
<evidence type="ECO:0000313" key="5">
    <source>
        <dbReference type="Proteomes" id="UP001152759"/>
    </source>
</evidence>
<dbReference type="PROSITE" id="PS50181">
    <property type="entry name" value="FBOX"/>
    <property type="match status" value="1"/>
</dbReference>
<dbReference type="Proteomes" id="UP001152759">
    <property type="component" value="Chromosome 4"/>
</dbReference>
<organism evidence="4 5">
    <name type="scientific">Bemisia tabaci</name>
    <name type="common">Sweetpotato whitefly</name>
    <name type="synonym">Aleurodes tabaci</name>
    <dbReference type="NCBI Taxonomy" id="7038"/>
    <lineage>
        <taxon>Eukaryota</taxon>
        <taxon>Metazoa</taxon>
        <taxon>Ecdysozoa</taxon>
        <taxon>Arthropoda</taxon>
        <taxon>Hexapoda</taxon>
        <taxon>Insecta</taxon>
        <taxon>Pterygota</taxon>
        <taxon>Neoptera</taxon>
        <taxon>Paraneoptera</taxon>
        <taxon>Hemiptera</taxon>
        <taxon>Sternorrhyncha</taxon>
        <taxon>Aleyrodoidea</taxon>
        <taxon>Aleyrodidae</taxon>
        <taxon>Aleyrodinae</taxon>
        <taxon>Bemisia</taxon>
    </lineage>
</organism>
<feature type="region of interest" description="Disordered" evidence="2">
    <location>
        <begin position="1"/>
        <end position="24"/>
    </location>
</feature>
<evidence type="ECO:0000313" key="4">
    <source>
        <dbReference type="EMBL" id="CAH0387868.1"/>
    </source>
</evidence>
<dbReference type="SMART" id="SM00256">
    <property type="entry name" value="FBOX"/>
    <property type="match status" value="1"/>
</dbReference>
<dbReference type="InterPro" id="IPR001810">
    <property type="entry name" value="F-box_dom"/>
</dbReference>
<dbReference type="AlphaFoldDB" id="A0A9P0F4L4"/>
<accession>A0A9P0F4L4</accession>
<evidence type="ECO:0000259" key="3">
    <source>
        <dbReference type="PROSITE" id="PS50181"/>
    </source>
</evidence>
<dbReference type="InterPro" id="IPR036047">
    <property type="entry name" value="F-box-like_dom_sf"/>
</dbReference>
<feature type="region of interest" description="Disordered" evidence="2">
    <location>
        <begin position="43"/>
        <end position="75"/>
    </location>
</feature>
<dbReference type="EMBL" id="OU963865">
    <property type="protein sequence ID" value="CAH0387868.1"/>
    <property type="molecule type" value="Genomic_DNA"/>
</dbReference>
<dbReference type="Pfam" id="PF13516">
    <property type="entry name" value="LRR_6"/>
    <property type="match status" value="1"/>
</dbReference>
<evidence type="ECO:0000256" key="1">
    <source>
        <dbReference type="ARBA" id="ARBA00022786"/>
    </source>
</evidence>
<feature type="domain" description="F-box" evidence="3">
    <location>
        <begin position="116"/>
        <end position="162"/>
    </location>
</feature>
<dbReference type="InterPro" id="IPR001611">
    <property type="entry name" value="Leu-rich_rpt"/>
</dbReference>
<dbReference type="GO" id="GO:0019005">
    <property type="term" value="C:SCF ubiquitin ligase complex"/>
    <property type="evidence" value="ECO:0007669"/>
    <property type="project" value="TreeGrafter"/>
</dbReference>
<name>A0A9P0F4L4_BEMTA</name>
<dbReference type="KEGG" id="btab:109031308"/>
<reference evidence="4" key="1">
    <citation type="submission" date="2021-12" db="EMBL/GenBank/DDBJ databases">
        <authorList>
            <person name="King R."/>
        </authorList>
    </citation>
    <scope>NUCLEOTIDE SEQUENCE</scope>
</reference>
<dbReference type="InterPro" id="IPR006553">
    <property type="entry name" value="Leu-rich_rpt_Cys-con_subtyp"/>
</dbReference>
<evidence type="ECO:0000256" key="2">
    <source>
        <dbReference type="SAM" id="MobiDB-lite"/>
    </source>
</evidence>
<dbReference type="SUPFAM" id="SSF81383">
    <property type="entry name" value="F-box domain"/>
    <property type="match status" value="1"/>
</dbReference>
<gene>
    <name evidence="4" type="ORF">BEMITA_LOCUS6833</name>
</gene>
<dbReference type="GO" id="GO:0031146">
    <property type="term" value="P:SCF-dependent proteasomal ubiquitin-dependent protein catabolic process"/>
    <property type="evidence" value="ECO:0007669"/>
    <property type="project" value="TreeGrafter"/>
</dbReference>
<dbReference type="Pfam" id="PF12937">
    <property type="entry name" value="F-box-like"/>
    <property type="match status" value="1"/>
</dbReference>
<dbReference type="SMART" id="SM00367">
    <property type="entry name" value="LRR_CC"/>
    <property type="match status" value="6"/>
</dbReference>
<keyword evidence="5" id="KW-1185">Reference proteome</keyword>
<dbReference type="PANTHER" id="PTHR13318">
    <property type="entry name" value="PARTNER OF PAIRED, ISOFORM B-RELATED"/>
    <property type="match status" value="1"/>
</dbReference>
<dbReference type="SUPFAM" id="SSF52047">
    <property type="entry name" value="RNI-like"/>
    <property type="match status" value="1"/>
</dbReference>
<proteinExistence type="predicted"/>